<organism evidence="1">
    <name type="scientific">Solanum chacoense</name>
    <name type="common">Chaco potato</name>
    <dbReference type="NCBI Taxonomy" id="4108"/>
    <lineage>
        <taxon>Eukaryota</taxon>
        <taxon>Viridiplantae</taxon>
        <taxon>Streptophyta</taxon>
        <taxon>Embryophyta</taxon>
        <taxon>Tracheophyta</taxon>
        <taxon>Spermatophyta</taxon>
        <taxon>Magnoliopsida</taxon>
        <taxon>eudicotyledons</taxon>
        <taxon>Gunneridae</taxon>
        <taxon>Pentapetalae</taxon>
        <taxon>asterids</taxon>
        <taxon>lamiids</taxon>
        <taxon>Solanales</taxon>
        <taxon>Solanaceae</taxon>
        <taxon>Solanoideae</taxon>
        <taxon>Solaneae</taxon>
        <taxon>Solanum</taxon>
    </lineage>
</organism>
<dbReference type="EMBL" id="GEDG01040378">
    <property type="protein sequence ID" value="JAP06743.1"/>
    <property type="molecule type" value="Transcribed_RNA"/>
</dbReference>
<reference evidence="1" key="1">
    <citation type="submission" date="2015-12" db="EMBL/GenBank/DDBJ databases">
        <title>Gene expression during late stages of embryo sac development: a critical building block for successful pollen-pistil interactions.</title>
        <authorList>
            <person name="Liu Y."/>
            <person name="Joly V."/>
            <person name="Sabar M."/>
            <person name="Matton D.P."/>
        </authorList>
    </citation>
    <scope>NUCLEOTIDE SEQUENCE</scope>
</reference>
<sequence length="69" mass="7795">MHLNGHQRVVHVCVCLVGVDVGGQGRESSLSNLTRLENDLQSMGAITWKSARQTRAECVFYKFTVQLYR</sequence>
<protein>
    <submittedName>
        <fullName evidence="1">Putative ovule protein</fullName>
    </submittedName>
</protein>
<name>A0A0V0GG51_SOLCH</name>
<feature type="non-terminal residue" evidence="1">
    <location>
        <position position="69"/>
    </location>
</feature>
<accession>A0A0V0GG51</accession>
<evidence type="ECO:0000313" key="1">
    <source>
        <dbReference type="EMBL" id="JAP06743.1"/>
    </source>
</evidence>
<dbReference type="AlphaFoldDB" id="A0A0V0GG51"/>
<proteinExistence type="predicted"/>